<protein>
    <submittedName>
        <fullName evidence="1">Uncharacterized protein</fullName>
    </submittedName>
</protein>
<name>A0A1I1WXZ8_9ACTN</name>
<dbReference type="AlphaFoldDB" id="A0A1I1WXZ8"/>
<dbReference type="Proteomes" id="UP000198716">
    <property type="component" value="Unassembled WGS sequence"/>
</dbReference>
<sequence length="64" mass="6816">MDPQYGEWLRIELATGSVPSSDPAHERAVLLASIRAHAVITGLDEFAAHMTATIQQAAIRSDAG</sequence>
<organism evidence="1 2">
    <name type="scientific">Actinopolyspora alba</name>
    <dbReference type="NCBI Taxonomy" id="673379"/>
    <lineage>
        <taxon>Bacteria</taxon>
        <taxon>Bacillati</taxon>
        <taxon>Actinomycetota</taxon>
        <taxon>Actinomycetes</taxon>
        <taxon>Actinopolysporales</taxon>
        <taxon>Actinopolysporaceae</taxon>
        <taxon>Actinopolyspora</taxon>
        <taxon>Actinopolyspora alba group</taxon>
    </lineage>
</organism>
<evidence type="ECO:0000313" key="1">
    <source>
        <dbReference type="EMBL" id="SFD99932.1"/>
    </source>
</evidence>
<proteinExistence type="predicted"/>
<keyword evidence="2" id="KW-1185">Reference proteome</keyword>
<evidence type="ECO:0000313" key="2">
    <source>
        <dbReference type="Proteomes" id="UP000198716"/>
    </source>
</evidence>
<accession>A0A1I1WXZ8</accession>
<dbReference type="RefSeq" id="WP_092926645.1">
    <property type="nucleotide sequence ID" value="NZ_FOMZ01000006.1"/>
</dbReference>
<dbReference type="EMBL" id="FOMZ01000006">
    <property type="protein sequence ID" value="SFD99932.1"/>
    <property type="molecule type" value="Genomic_DNA"/>
</dbReference>
<reference evidence="2" key="1">
    <citation type="submission" date="2016-10" db="EMBL/GenBank/DDBJ databases">
        <authorList>
            <person name="Varghese N."/>
            <person name="Submissions S."/>
        </authorList>
    </citation>
    <scope>NUCLEOTIDE SEQUENCE [LARGE SCALE GENOMIC DNA]</scope>
    <source>
        <strain evidence="2">DSM 45004</strain>
    </source>
</reference>
<gene>
    <name evidence="1" type="ORF">SAMN04487819_106178</name>
</gene>